<reference evidence="2" key="1">
    <citation type="submission" date="2023-03" db="EMBL/GenBank/DDBJ databases">
        <title>Massive genome expansion in bonnet fungi (Mycena s.s.) driven by repeated elements and novel gene families across ecological guilds.</title>
        <authorList>
            <consortium name="Lawrence Berkeley National Laboratory"/>
            <person name="Harder C.B."/>
            <person name="Miyauchi S."/>
            <person name="Viragh M."/>
            <person name="Kuo A."/>
            <person name="Thoen E."/>
            <person name="Andreopoulos B."/>
            <person name="Lu D."/>
            <person name="Skrede I."/>
            <person name="Drula E."/>
            <person name="Henrissat B."/>
            <person name="Morin E."/>
            <person name="Kohler A."/>
            <person name="Barry K."/>
            <person name="LaButti K."/>
            <person name="Morin E."/>
            <person name="Salamov A."/>
            <person name="Lipzen A."/>
            <person name="Mereny Z."/>
            <person name="Hegedus B."/>
            <person name="Baldrian P."/>
            <person name="Stursova M."/>
            <person name="Weitz H."/>
            <person name="Taylor A."/>
            <person name="Grigoriev I.V."/>
            <person name="Nagy L.G."/>
            <person name="Martin F."/>
            <person name="Kauserud H."/>
        </authorList>
    </citation>
    <scope>NUCLEOTIDE SEQUENCE</scope>
    <source>
        <strain evidence="2">CBHHK200</strain>
    </source>
</reference>
<comment type="caution">
    <text evidence="2">The sequence shown here is derived from an EMBL/GenBank/DDBJ whole genome shotgun (WGS) entry which is preliminary data.</text>
</comment>
<dbReference type="AlphaFoldDB" id="A0AAD6SHC9"/>
<organism evidence="2 3">
    <name type="scientific">Mycena alexandri</name>
    <dbReference type="NCBI Taxonomy" id="1745969"/>
    <lineage>
        <taxon>Eukaryota</taxon>
        <taxon>Fungi</taxon>
        <taxon>Dikarya</taxon>
        <taxon>Basidiomycota</taxon>
        <taxon>Agaricomycotina</taxon>
        <taxon>Agaricomycetes</taxon>
        <taxon>Agaricomycetidae</taxon>
        <taxon>Agaricales</taxon>
        <taxon>Marasmiineae</taxon>
        <taxon>Mycenaceae</taxon>
        <taxon>Mycena</taxon>
    </lineage>
</organism>
<proteinExistence type="predicted"/>
<gene>
    <name evidence="2" type="ORF">C8F04DRAFT_1189478</name>
</gene>
<protein>
    <submittedName>
        <fullName evidence="2">Uncharacterized protein</fullName>
    </submittedName>
</protein>
<keyword evidence="3" id="KW-1185">Reference proteome</keyword>
<evidence type="ECO:0000256" key="1">
    <source>
        <dbReference type="SAM" id="MobiDB-lite"/>
    </source>
</evidence>
<feature type="compositionally biased region" description="Low complexity" evidence="1">
    <location>
        <begin position="74"/>
        <end position="85"/>
    </location>
</feature>
<accession>A0AAD6SHC9</accession>
<name>A0AAD6SHC9_9AGAR</name>
<dbReference type="Proteomes" id="UP001218188">
    <property type="component" value="Unassembled WGS sequence"/>
</dbReference>
<feature type="compositionally biased region" description="Acidic residues" evidence="1">
    <location>
        <begin position="93"/>
        <end position="104"/>
    </location>
</feature>
<evidence type="ECO:0000313" key="2">
    <source>
        <dbReference type="EMBL" id="KAJ7027510.1"/>
    </source>
</evidence>
<sequence>MNQARQRVHQDTRWYPSSEFLLYNFIYEQDIRARGDPANTDHQVSEFNAAMPSWYAPVRTHCANILPNPKNPQRLLQASSSAQYSSRKRRLEDEEVEEPGGEEQ</sequence>
<dbReference type="EMBL" id="JARJCM010000123">
    <property type="protein sequence ID" value="KAJ7027510.1"/>
    <property type="molecule type" value="Genomic_DNA"/>
</dbReference>
<evidence type="ECO:0000313" key="3">
    <source>
        <dbReference type="Proteomes" id="UP001218188"/>
    </source>
</evidence>
<feature type="region of interest" description="Disordered" evidence="1">
    <location>
        <begin position="65"/>
        <end position="104"/>
    </location>
</feature>